<sequence>THFIDLQPKASLIKAIRLTISNRKLVTIHLLTMAKTHQINSQGSGDVGLVNAHCHVKEKDQEKKESYLAVWLDLVIETRPEQQTTLFENDTTQRETYEQKQVAIFLVQRNPSQRIRMGTMGKLIKEYQLPYKNTLRVPVFTTSSAALPKDLLRTPSPSKYKSLTEFEIVPKGICSDKQDILQITKALPKLSQPIRVNFRASSLISPIHEFSHFFRG</sequence>
<feature type="non-terminal residue" evidence="1">
    <location>
        <position position="1"/>
    </location>
</feature>
<gene>
    <name evidence="1" type="ORF">DPEC_G00145830</name>
</gene>
<protein>
    <submittedName>
        <fullName evidence="1">Uncharacterized protein</fullName>
    </submittedName>
</protein>
<dbReference type="Proteomes" id="UP001157502">
    <property type="component" value="Chromosome 11"/>
</dbReference>
<evidence type="ECO:0000313" key="1">
    <source>
        <dbReference type="EMBL" id="KAJ8005362.1"/>
    </source>
</evidence>
<evidence type="ECO:0000313" key="2">
    <source>
        <dbReference type="Proteomes" id="UP001157502"/>
    </source>
</evidence>
<comment type="caution">
    <text evidence="1">The sequence shown here is derived from an EMBL/GenBank/DDBJ whole genome shotgun (WGS) entry which is preliminary data.</text>
</comment>
<accession>A0ACC2GP79</accession>
<keyword evidence="2" id="KW-1185">Reference proteome</keyword>
<proteinExistence type="predicted"/>
<dbReference type="EMBL" id="CM055738">
    <property type="protein sequence ID" value="KAJ8005362.1"/>
    <property type="molecule type" value="Genomic_DNA"/>
</dbReference>
<organism evidence="1 2">
    <name type="scientific">Dallia pectoralis</name>
    <name type="common">Alaska blackfish</name>
    <dbReference type="NCBI Taxonomy" id="75939"/>
    <lineage>
        <taxon>Eukaryota</taxon>
        <taxon>Metazoa</taxon>
        <taxon>Chordata</taxon>
        <taxon>Craniata</taxon>
        <taxon>Vertebrata</taxon>
        <taxon>Euteleostomi</taxon>
        <taxon>Actinopterygii</taxon>
        <taxon>Neopterygii</taxon>
        <taxon>Teleostei</taxon>
        <taxon>Protacanthopterygii</taxon>
        <taxon>Esociformes</taxon>
        <taxon>Umbridae</taxon>
        <taxon>Dallia</taxon>
    </lineage>
</organism>
<reference evidence="1" key="1">
    <citation type="submission" date="2021-05" db="EMBL/GenBank/DDBJ databases">
        <authorList>
            <person name="Pan Q."/>
            <person name="Jouanno E."/>
            <person name="Zahm M."/>
            <person name="Klopp C."/>
            <person name="Cabau C."/>
            <person name="Louis A."/>
            <person name="Berthelot C."/>
            <person name="Parey E."/>
            <person name="Roest Crollius H."/>
            <person name="Montfort J."/>
            <person name="Robinson-Rechavi M."/>
            <person name="Bouchez O."/>
            <person name="Lampietro C."/>
            <person name="Lopez Roques C."/>
            <person name="Donnadieu C."/>
            <person name="Postlethwait J."/>
            <person name="Bobe J."/>
            <person name="Dillon D."/>
            <person name="Chandos A."/>
            <person name="von Hippel F."/>
            <person name="Guiguen Y."/>
        </authorList>
    </citation>
    <scope>NUCLEOTIDE SEQUENCE</scope>
    <source>
        <strain evidence="1">YG-Jan2019</strain>
    </source>
</reference>
<name>A0ACC2GP79_DALPE</name>